<evidence type="ECO:0000313" key="2">
    <source>
        <dbReference type="EMBL" id="CEF59741.1"/>
    </source>
</evidence>
<dbReference type="WormBase" id="SRAE_X000148600">
    <property type="protein sequence ID" value="SRP01873"/>
    <property type="gene ID" value="WBGene00267058"/>
</dbReference>
<gene>
    <name evidence="2 4 5" type="ORF">SRAE_X000148600</name>
</gene>
<dbReference type="RefSeq" id="XP_024498952.1">
    <property type="nucleotide sequence ID" value="XM_024649518.1"/>
</dbReference>
<reference evidence="3" key="2">
    <citation type="submission" date="2014-09" db="EMBL/GenBank/DDBJ databases">
        <authorList>
            <person name="Martin A.A."/>
        </authorList>
    </citation>
    <scope>NUCLEOTIDE SEQUENCE</scope>
    <source>
        <strain evidence="3">ED321</strain>
    </source>
</reference>
<reference evidence="2" key="1">
    <citation type="submission" date="2014-09" db="EMBL/GenBank/DDBJ databases">
        <authorList>
            <person name="Aslett A.Martin."/>
        </authorList>
    </citation>
    <scope>NUCLEOTIDE SEQUENCE</scope>
    <source>
        <strain evidence="2">ED321 Heterogonic</strain>
    </source>
</reference>
<keyword evidence="1" id="KW-0732">Signal</keyword>
<feature type="chain" id="PRO_5015031231" evidence="1">
    <location>
        <begin position="22"/>
        <end position="152"/>
    </location>
</feature>
<dbReference type="AlphaFoldDB" id="A0A090MNV4"/>
<dbReference type="Proteomes" id="UP000035682">
    <property type="component" value="Unplaced"/>
</dbReference>
<protein>
    <submittedName>
        <fullName evidence="2 4">Uncharacterized protein</fullName>
    </submittedName>
</protein>
<organism evidence="2">
    <name type="scientific">Strongyloides ratti</name>
    <name type="common">Parasitic roundworm</name>
    <dbReference type="NCBI Taxonomy" id="34506"/>
    <lineage>
        <taxon>Eukaryota</taxon>
        <taxon>Metazoa</taxon>
        <taxon>Ecdysozoa</taxon>
        <taxon>Nematoda</taxon>
        <taxon>Chromadorea</taxon>
        <taxon>Rhabditida</taxon>
        <taxon>Tylenchina</taxon>
        <taxon>Panagrolaimomorpha</taxon>
        <taxon>Strongyloidoidea</taxon>
        <taxon>Strongyloididae</taxon>
        <taxon>Strongyloides</taxon>
    </lineage>
</organism>
<evidence type="ECO:0000256" key="1">
    <source>
        <dbReference type="SAM" id="SignalP"/>
    </source>
</evidence>
<evidence type="ECO:0000313" key="4">
    <source>
        <dbReference type="WBParaSite" id="SRAE_X000148600.1"/>
    </source>
</evidence>
<dbReference type="OrthoDB" id="5846299at2759"/>
<accession>A0A090MNV4</accession>
<dbReference type="CTD" id="36384552"/>
<keyword evidence="3" id="KW-1185">Reference proteome</keyword>
<reference evidence="4" key="3">
    <citation type="submission" date="2020-12" db="UniProtKB">
        <authorList>
            <consortium name="WormBaseParasite"/>
        </authorList>
    </citation>
    <scope>IDENTIFICATION</scope>
</reference>
<evidence type="ECO:0000313" key="3">
    <source>
        <dbReference type="Proteomes" id="UP000035682"/>
    </source>
</evidence>
<sequence>MQNSTFLCLIFIFVLITKAQSFRFDKVLSLSPMTIEENRNNIIQDQINTPLSKRLNKYKFSNSYIYGIDNNQVKQPYLRLSEPSDNIDSSSTALTSDKIYVPTFYNNKNNGYMKKSLKKFHSSQSRNCFFSPINCMIQHDVNKFRKMIDLSP</sequence>
<feature type="signal peptide" evidence="1">
    <location>
        <begin position="1"/>
        <end position="21"/>
    </location>
</feature>
<dbReference type="GeneID" id="36384552"/>
<name>A0A090MNV4_STRRB</name>
<dbReference type="EMBL" id="LN609396">
    <property type="protein sequence ID" value="CEF59741.1"/>
    <property type="molecule type" value="Genomic_DNA"/>
</dbReference>
<dbReference type="WBParaSite" id="SRAE_X000148600.1">
    <property type="protein sequence ID" value="SRAE_X000148600.1"/>
    <property type="gene ID" value="WBGene00267058"/>
</dbReference>
<proteinExistence type="predicted"/>
<evidence type="ECO:0000313" key="5">
    <source>
        <dbReference type="WormBase" id="SRAE_X000148600"/>
    </source>
</evidence>